<dbReference type="RefSeq" id="WP_121030843.1">
    <property type="nucleotide sequence ID" value="NZ_PNJG02000002.1"/>
</dbReference>
<dbReference type="Pfam" id="PF06114">
    <property type="entry name" value="Peptidase_M78"/>
    <property type="match status" value="1"/>
</dbReference>
<dbReference type="PANTHER" id="PTHR43236">
    <property type="entry name" value="ANTITOXIN HIGA1"/>
    <property type="match status" value="1"/>
</dbReference>
<dbReference type="Gene3D" id="1.10.10.2910">
    <property type="match status" value="1"/>
</dbReference>
<reference evidence="2 3" key="1">
    <citation type="submission" date="2018-10" db="EMBL/GenBank/DDBJ databases">
        <title>Kocuria tytouropygialis sp. nov., isolated from the uropygial gland of an American barn owl (Tyto furcata).</title>
        <authorList>
            <person name="Braun M.S."/>
            <person name="Wang E."/>
            <person name="Zimmermann S."/>
            <person name="Wagner H."/>
            <person name="Wink M."/>
        </authorList>
    </citation>
    <scope>NUCLEOTIDE SEQUENCE [LARGE SCALE GENOMIC DNA]</scope>
    <source>
        <strain evidence="2 3">442</strain>
    </source>
</reference>
<comment type="caution">
    <text evidence="2">The sequence shown here is derived from an EMBL/GenBank/DDBJ whole genome shotgun (WGS) entry which is preliminary data.</text>
</comment>
<evidence type="ECO:0000313" key="3">
    <source>
        <dbReference type="Proteomes" id="UP000249516"/>
    </source>
</evidence>
<gene>
    <name evidence="2" type="ORF">C1C97_006965</name>
</gene>
<dbReference type="Proteomes" id="UP000249516">
    <property type="component" value="Unassembled WGS sequence"/>
</dbReference>
<organism evidence="2 3">
    <name type="scientific">Kocuria tytonis</name>
    <dbReference type="NCBI Taxonomy" id="2054280"/>
    <lineage>
        <taxon>Bacteria</taxon>
        <taxon>Bacillati</taxon>
        <taxon>Actinomycetota</taxon>
        <taxon>Actinomycetes</taxon>
        <taxon>Micrococcales</taxon>
        <taxon>Micrococcaceae</taxon>
        <taxon>Kocuria</taxon>
    </lineage>
</organism>
<accession>A0A495A6P2</accession>
<feature type="domain" description="IrrE N-terminal-like" evidence="1">
    <location>
        <begin position="43"/>
        <end position="145"/>
    </location>
</feature>
<dbReference type="InterPro" id="IPR010359">
    <property type="entry name" value="IrrE_HExxH"/>
</dbReference>
<evidence type="ECO:0000313" key="2">
    <source>
        <dbReference type="EMBL" id="RKQ35012.1"/>
    </source>
</evidence>
<dbReference type="PANTHER" id="PTHR43236:SF2">
    <property type="entry name" value="BLL0069 PROTEIN"/>
    <property type="match status" value="1"/>
</dbReference>
<keyword evidence="3" id="KW-1185">Reference proteome</keyword>
<evidence type="ECO:0000259" key="1">
    <source>
        <dbReference type="Pfam" id="PF06114"/>
    </source>
</evidence>
<dbReference type="EMBL" id="PNJG02000002">
    <property type="protein sequence ID" value="RKQ35012.1"/>
    <property type="molecule type" value="Genomic_DNA"/>
</dbReference>
<sequence>MAAHGFRERNNLGSHPLGDLIPIIERATGIDVAVLAAGPDEHGLAARSPETGTTFIVVATTGNPMRQRSSLGHELAHVEFEDWTPGRELERRDPVEVRADAFSRHLLLPQAAIHDVFGDRHTVAEADLSMLVQLFQVSPAIATIALHQAGLVDASRKSEWLKMSTPQLAARHGWGDQYKAWQAESRQTRAPRRLLARAIEGYAEGVVSVQAIARLRGMPANDVEDELAESNIMPRAQETVRDDPQSLPQAPVVDLAFLDDLDDSNGTA</sequence>
<dbReference type="OrthoDB" id="9794834at2"/>
<name>A0A495A6P2_9MICC</name>
<dbReference type="AlphaFoldDB" id="A0A495A6P2"/>
<dbReference type="InterPro" id="IPR052345">
    <property type="entry name" value="Rad_response_metalloprotease"/>
</dbReference>
<protein>
    <submittedName>
        <fullName evidence="2">ImmA/IrrE family metallo-endopeptidase</fullName>
    </submittedName>
</protein>
<proteinExistence type="predicted"/>